<dbReference type="Proteomes" id="UP000823405">
    <property type="component" value="Unassembled WGS sequence"/>
</dbReference>
<accession>A0A9P6RH83</accession>
<keyword evidence="2" id="KW-0732">Signal</keyword>
<gene>
    <name evidence="3" type="ORF">BGZ97_005624</name>
</gene>
<protein>
    <submittedName>
        <fullName evidence="3">Uncharacterized protein</fullName>
    </submittedName>
</protein>
<feature type="signal peptide" evidence="2">
    <location>
        <begin position="1"/>
        <end position="19"/>
    </location>
</feature>
<keyword evidence="4" id="KW-1185">Reference proteome</keyword>
<feature type="region of interest" description="Disordered" evidence="1">
    <location>
        <begin position="61"/>
        <end position="85"/>
    </location>
</feature>
<evidence type="ECO:0000313" key="3">
    <source>
        <dbReference type="EMBL" id="KAG0317284.1"/>
    </source>
</evidence>
<dbReference type="EMBL" id="JAAAIN010000252">
    <property type="protein sequence ID" value="KAG0317284.1"/>
    <property type="molecule type" value="Genomic_DNA"/>
</dbReference>
<sequence>MKFITSIAVAAIAIATVSTQSIAINTNVKIDANQAPGKYSLEFGTKPVSYSPIFDIVNPAAQTPATTPAKQPETPTPVQQQKGTNGAGALAADSLVAAAGAAVAALQFIL</sequence>
<name>A0A9P6RH83_9FUNG</name>
<feature type="chain" id="PRO_5040134808" evidence="2">
    <location>
        <begin position="20"/>
        <end position="110"/>
    </location>
</feature>
<comment type="caution">
    <text evidence="3">The sequence shown here is derived from an EMBL/GenBank/DDBJ whole genome shotgun (WGS) entry which is preliminary data.</text>
</comment>
<evidence type="ECO:0000256" key="1">
    <source>
        <dbReference type="SAM" id="MobiDB-lite"/>
    </source>
</evidence>
<feature type="compositionally biased region" description="Low complexity" evidence="1">
    <location>
        <begin position="61"/>
        <end position="77"/>
    </location>
</feature>
<proteinExistence type="predicted"/>
<dbReference type="OrthoDB" id="2431794at2759"/>
<evidence type="ECO:0000313" key="4">
    <source>
        <dbReference type="Proteomes" id="UP000823405"/>
    </source>
</evidence>
<dbReference type="AlphaFoldDB" id="A0A9P6RH83"/>
<organism evidence="3 4">
    <name type="scientific">Linnemannia gamsii</name>
    <dbReference type="NCBI Taxonomy" id="64522"/>
    <lineage>
        <taxon>Eukaryota</taxon>
        <taxon>Fungi</taxon>
        <taxon>Fungi incertae sedis</taxon>
        <taxon>Mucoromycota</taxon>
        <taxon>Mortierellomycotina</taxon>
        <taxon>Mortierellomycetes</taxon>
        <taxon>Mortierellales</taxon>
        <taxon>Mortierellaceae</taxon>
        <taxon>Linnemannia</taxon>
    </lineage>
</organism>
<evidence type="ECO:0000256" key="2">
    <source>
        <dbReference type="SAM" id="SignalP"/>
    </source>
</evidence>
<reference evidence="3" key="1">
    <citation type="journal article" date="2020" name="Fungal Divers.">
        <title>Resolving the Mortierellaceae phylogeny through synthesis of multi-gene phylogenetics and phylogenomics.</title>
        <authorList>
            <person name="Vandepol N."/>
            <person name="Liber J."/>
            <person name="Desiro A."/>
            <person name="Na H."/>
            <person name="Kennedy M."/>
            <person name="Barry K."/>
            <person name="Grigoriev I.V."/>
            <person name="Miller A.N."/>
            <person name="O'Donnell K."/>
            <person name="Stajich J.E."/>
            <person name="Bonito G."/>
        </authorList>
    </citation>
    <scope>NUCLEOTIDE SEQUENCE</scope>
    <source>
        <strain evidence="3">NVP60</strain>
    </source>
</reference>